<proteinExistence type="predicted"/>
<dbReference type="GeneTree" id="ENSGT00400000024390"/>
<gene>
    <name evidence="3" type="primary">SPP1</name>
</gene>
<feature type="compositionally biased region" description="Polar residues" evidence="1">
    <location>
        <begin position="228"/>
        <end position="243"/>
    </location>
</feature>
<keyword evidence="2" id="KW-0732">Signal</keyword>
<evidence type="ECO:0000313" key="3">
    <source>
        <dbReference type="Ensembl" id="ENSDCDP00010032768.1"/>
    </source>
</evidence>
<organism evidence="3 4">
    <name type="scientific">Denticeps clupeoides</name>
    <name type="common">denticle herring</name>
    <dbReference type="NCBI Taxonomy" id="299321"/>
    <lineage>
        <taxon>Eukaryota</taxon>
        <taxon>Metazoa</taxon>
        <taxon>Chordata</taxon>
        <taxon>Craniata</taxon>
        <taxon>Vertebrata</taxon>
        <taxon>Euteleostomi</taxon>
        <taxon>Actinopterygii</taxon>
        <taxon>Neopterygii</taxon>
        <taxon>Teleostei</taxon>
        <taxon>Clupei</taxon>
        <taxon>Clupeiformes</taxon>
        <taxon>Denticipitoidei</taxon>
        <taxon>Denticipitidae</taxon>
        <taxon>Denticeps</taxon>
    </lineage>
</organism>
<dbReference type="GeneID" id="114790135"/>
<feature type="chain" id="PRO_5044288936" evidence="2">
    <location>
        <begin position="17"/>
        <end position="304"/>
    </location>
</feature>
<dbReference type="GO" id="GO:0001503">
    <property type="term" value="P:ossification"/>
    <property type="evidence" value="ECO:0007669"/>
    <property type="project" value="InterPro"/>
</dbReference>
<dbReference type="Proteomes" id="UP000694580">
    <property type="component" value="Chromosome 5"/>
</dbReference>
<dbReference type="RefSeq" id="XP_028835751.1">
    <property type="nucleotide sequence ID" value="XM_028979918.1"/>
</dbReference>
<evidence type="ECO:0000256" key="2">
    <source>
        <dbReference type="SAM" id="SignalP"/>
    </source>
</evidence>
<feature type="compositionally biased region" description="Acidic residues" evidence="1">
    <location>
        <begin position="61"/>
        <end position="91"/>
    </location>
</feature>
<feature type="region of interest" description="Disordered" evidence="1">
    <location>
        <begin position="56"/>
        <end position="106"/>
    </location>
</feature>
<dbReference type="Ensembl" id="ENSDCDT00010040653.1">
    <property type="protein sequence ID" value="ENSDCDP00010032768.1"/>
    <property type="gene ID" value="ENSDCDG00010020961.1"/>
</dbReference>
<feature type="compositionally biased region" description="Acidic residues" evidence="1">
    <location>
        <begin position="275"/>
        <end position="290"/>
    </location>
</feature>
<evidence type="ECO:0000313" key="4">
    <source>
        <dbReference type="Proteomes" id="UP000694580"/>
    </source>
</evidence>
<reference evidence="3" key="2">
    <citation type="submission" date="2025-08" db="UniProtKB">
        <authorList>
            <consortium name="Ensembl"/>
        </authorList>
    </citation>
    <scope>IDENTIFICATION</scope>
</reference>
<feature type="signal peptide" evidence="2">
    <location>
        <begin position="1"/>
        <end position="16"/>
    </location>
</feature>
<dbReference type="PANTHER" id="PTHR10607">
    <property type="entry name" value="OSTEOPONTIN"/>
    <property type="match status" value="1"/>
</dbReference>
<keyword evidence="4" id="KW-1185">Reference proteome</keyword>
<dbReference type="AlphaFoldDB" id="A0AAY4CI43"/>
<dbReference type="PANTHER" id="PTHR10607:SF1">
    <property type="entry name" value="OSTEOPONTIN"/>
    <property type="match status" value="1"/>
</dbReference>
<dbReference type="GO" id="GO:0007155">
    <property type="term" value="P:cell adhesion"/>
    <property type="evidence" value="ECO:0007669"/>
    <property type="project" value="InterPro"/>
</dbReference>
<name>A0AAY4CI43_9TELE</name>
<dbReference type="InterPro" id="IPR002038">
    <property type="entry name" value="Osteopontin"/>
</dbReference>
<sequence>MKAVLIFTLLFVNVFCRPVKRSASSSESSEEMVKPAPILRRVPQLLVKAAPVLAVTVASDSSDENEESDTDEDEDTDSADTEDNDSEESSESGESTITTPSAPTTEPIIEAITVYITDDAGRGDSMGYNDYKKSIMYAESNHIEKVPAPYKSYDDAKTGLEMNLVSKKMAMPDSQDGNEVEKNLKVYKALQVHGDVTDGDTSTPEVDSLGLDASSGVSGEPSQDKAASDSQSTQEADGGTTSADSDGTSESGSQEQSDSSQSSEETKPTSTATPDSDDDSSQSSESEENPSDTTTETPVVVMVK</sequence>
<protein>
    <submittedName>
        <fullName evidence="3">Uncharacterized protein</fullName>
    </submittedName>
</protein>
<reference evidence="3" key="3">
    <citation type="submission" date="2025-09" db="UniProtKB">
        <authorList>
            <consortium name="Ensembl"/>
        </authorList>
    </citation>
    <scope>IDENTIFICATION</scope>
</reference>
<feature type="compositionally biased region" description="Low complexity" evidence="1">
    <location>
        <begin position="244"/>
        <end position="274"/>
    </location>
</feature>
<evidence type="ECO:0000256" key="1">
    <source>
        <dbReference type="SAM" id="MobiDB-lite"/>
    </source>
</evidence>
<accession>A0AAY4CI43</accession>
<feature type="region of interest" description="Disordered" evidence="1">
    <location>
        <begin position="195"/>
        <end position="304"/>
    </location>
</feature>
<reference evidence="3 4" key="1">
    <citation type="submission" date="2020-06" db="EMBL/GenBank/DDBJ databases">
        <authorList>
            <consortium name="Wellcome Sanger Institute Data Sharing"/>
        </authorList>
    </citation>
    <scope>NUCLEOTIDE SEQUENCE [LARGE SCALE GENOMIC DNA]</scope>
</reference>